<gene>
    <name evidence="2" type="ORF">IWZ03DRAFT_123633</name>
</gene>
<evidence type="ECO:0000313" key="3">
    <source>
        <dbReference type="Proteomes" id="UP001363622"/>
    </source>
</evidence>
<reference evidence="2 3" key="1">
    <citation type="submission" date="2024-04" db="EMBL/GenBank/DDBJ databases">
        <title>Phyllosticta paracitricarpa is synonymous to the EU quarantine fungus P. citricarpa based on phylogenomic analyses.</title>
        <authorList>
            <consortium name="Lawrence Berkeley National Laboratory"/>
            <person name="Van Ingen-Buijs V.A."/>
            <person name="Van Westerhoven A.C."/>
            <person name="Haridas S."/>
            <person name="Skiadas P."/>
            <person name="Martin F."/>
            <person name="Groenewald J.Z."/>
            <person name="Crous P.W."/>
            <person name="Seidl M.F."/>
        </authorList>
    </citation>
    <scope>NUCLEOTIDE SEQUENCE [LARGE SCALE GENOMIC DNA]</scope>
    <source>
        <strain evidence="2 3">CBS 123371</strain>
    </source>
</reference>
<accession>A0ABR1K7C3</accession>
<protein>
    <submittedName>
        <fullName evidence="2">Uncharacterized protein</fullName>
    </submittedName>
</protein>
<feature type="region of interest" description="Disordered" evidence="1">
    <location>
        <begin position="131"/>
        <end position="150"/>
    </location>
</feature>
<dbReference type="EMBL" id="JBBPHU010000024">
    <property type="protein sequence ID" value="KAK7508821.1"/>
    <property type="molecule type" value="Genomic_DNA"/>
</dbReference>
<evidence type="ECO:0000256" key="1">
    <source>
        <dbReference type="SAM" id="MobiDB-lite"/>
    </source>
</evidence>
<name>A0ABR1K7C3_9PEZI</name>
<dbReference type="Proteomes" id="UP001363622">
    <property type="component" value="Unassembled WGS sequence"/>
</dbReference>
<sequence length="150" mass="17518">MLRADLSFFAKDALHKPYLLRTRQQTAEQTRRERARSFLTKRRTMKACYPSSSAAASQTRLEQRAAPDAWIERLNSRVTYLEDSRWLLLQPPPRHQNPFLFSQQTATSMGSTHLRRHPWQLPRRPQLSCRQHCPALSTPSRRSPPPCRLA</sequence>
<keyword evidence="3" id="KW-1185">Reference proteome</keyword>
<proteinExistence type="predicted"/>
<evidence type="ECO:0000313" key="2">
    <source>
        <dbReference type="EMBL" id="KAK7508821.1"/>
    </source>
</evidence>
<organism evidence="2 3">
    <name type="scientific">Phyllosticta citriasiana</name>
    <dbReference type="NCBI Taxonomy" id="595635"/>
    <lineage>
        <taxon>Eukaryota</taxon>
        <taxon>Fungi</taxon>
        <taxon>Dikarya</taxon>
        <taxon>Ascomycota</taxon>
        <taxon>Pezizomycotina</taxon>
        <taxon>Dothideomycetes</taxon>
        <taxon>Dothideomycetes incertae sedis</taxon>
        <taxon>Botryosphaeriales</taxon>
        <taxon>Phyllostictaceae</taxon>
        <taxon>Phyllosticta</taxon>
    </lineage>
</organism>
<comment type="caution">
    <text evidence="2">The sequence shown here is derived from an EMBL/GenBank/DDBJ whole genome shotgun (WGS) entry which is preliminary data.</text>
</comment>